<feature type="chain" id="PRO_5047431565" description="Esterase Ig-like N-terminal domain-containing protein" evidence="2">
    <location>
        <begin position="25"/>
        <end position="664"/>
    </location>
</feature>
<keyword evidence="5" id="KW-1185">Reference proteome</keyword>
<evidence type="ECO:0000256" key="1">
    <source>
        <dbReference type="SAM" id="MobiDB-lite"/>
    </source>
</evidence>
<name>A0ABZ0QG56_9VIBR</name>
<keyword evidence="2" id="KW-0732">Signal</keyword>
<dbReference type="InterPro" id="IPR041172">
    <property type="entry name" value="EstA_Ig-like_N"/>
</dbReference>
<dbReference type="InterPro" id="IPR050767">
    <property type="entry name" value="Sel1_AlgK"/>
</dbReference>
<dbReference type="EMBL" id="CP138204">
    <property type="protein sequence ID" value="WPC75494.1"/>
    <property type="molecule type" value="Genomic_DNA"/>
</dbReference>
<evidence type="ECO:0000256" key="2">
    <source>
        <dbReference type="SAM" id="SignalP"/>
    </source>
</evidence>
<dbReference type="Gene3D" id="1.25.40.10">
    <property type="entry name" value="Tetratricopeptide repeat domain"/>
    <property type="match status" value="1"/>
</dbReference>
<feature type="region of interest" description="Disordered" evidence="1">
    <location>
        <begin position="115"/>
        <end position="141"/>
    </location>
</feature>
<protein>
    <recommendedName>
        <fullName evidence="3">Esterase Ig-like N-terminal domain-containing protein</fullName>
    </recommendedName>
</protein>
<dbReference type="SUPFAM" id="SSF53474">
    <property type="entry name" value="alpha/beta-Hydrolases"/>
    <property type="match status" value="1"/>
</dbReference>
<dbReference type="PANTHER" id="PTHR11102">
    <property type="entry name" value="SEL-1-LIKE PROTEIN"/>
    <property type="match status" value="1"/>
</dbReference>
<evidence type="ECO:0000313" key="5">
    <source>
        <dbReference type="Proteomes" id="UP001304071"/>
    </source>
</evidence>
<dbReference type="InterPro" id="IPR011990">
    <property type="entry name" value="TPR-like_helical_dom_sf"/>
</dbReference>
<accession>A0ABZ0QG56</accession>
<dbReference type="Pfam" id="PF08238">
    <property type="entry name" value="Sel1"/>
    <property type="match status" value="5"/>
</dbReference>
<proteinExistence type="predicted"/>
<evidence type="ECO:0000313" key="4">
    <source>
        <dbReference type="EMBL" id="WPC75494.1"/>
    </source>
</evidence>
<sequence length="664" mass="72257">MKLHTLTKAILMGVFLTGAQSAIAANIQSINLVGDSFGDGTRLTKVVIHYDSMINGSSLANGSFEIAGQTITRSYTSSDNLGEHPATNGAYVVLDVDSSARNALIYSTNPQLSTQVLKGNRPSGERPMQKPDDSAGGHHPMQFKAPAIGQFQVTLTQQQAIKENSGALVKPDHLTYRASHVEQISAKRFVTRVFHDPVTGKSLTYNLYIPKDYGATRTYPMVFFGHDAGATSSDPRVTLWQGLGATVWSEPANQARHASFVLAPQFDTQIVDDTNQHSDAMDISARLIKSLEREYSIDRNRVYATGQSGGCMLSIAMNIEYPELFAASYLVAGQWNPTQVTPLVHKPLWIVVSQGDTKAYPGMNAITQTLQQQGSTLTSAVWSGTASAQEIAANAKAMLATDADIHYVALKKGSVVPVNQTEDSGSNHLNTWRIAYTYQPVIDWLYQQKMTHQHGPDLPFSQLVAAAKSGDQQAQSRLGENYFRGHGAEQNNQEAFHWLSLASEQGNAHAKSLLGQLYWQGLGTDKNEAKALALFSEATQQGDMKAPRYLGWFYQQGIAVPADQKKAAEFYQLAANRGDITGQYYLGGMYLKGLGVKQDLRLARYWFNESAARGDLVAAPAMVALADMLDKGLGGELDKAQAKSLLQAAAKVGYEPAQNALKLQ</sequence>
<gene>
    <name evidence="4" type="ORF">R8Z52_21435</name>
</gene>
<reference evidence="4 5" key="1">
    <citation type="submission" date="2023-11" db="EMBL/GenBank/DDBJ databases">
        <title>Plant-associative lifestyle of Vibrio porteresiae and its evolutionary dynamics.</title>
        <authorList>
            <person name="Rameshkumar N."/>
            <person name="Kirti K."/>
        </authorList>
    </citation>
    <scope>NUCLEOTIDE SEQUENCE [LARGE SCALE GENOMIC DNA]</scope>
    <source>
        <strain evidence="4 5">MSSRF30</strain>
    </source>
</reference>
<dbReference type="InterPro" id="IPR006597">
    <property type="entry name" value="Sel1-like"/>
</dbReference>
<dbReference type="Pfam" id="PF18435">
    <property type="entry name" value="EstA_Ig_like"/>
    <property type="match status" value="1"/>
</dbReference>
<dbReference type="InterPro" id="IPR029058">
    <property type="entry name" value="AB_hydrolase_fold"/>
</dbReference>
<feature type="domain" description="Esterase Ig-like N-terminal" evidence="3">
    <location>
        <begin position="30"/>
        <end position="168"/>
    </location>
</feature>
<evidence type="ECO:0000259" key="3">
    <source>
        <dbReference type="Pfam" id="PF18435"/>
    </source>
</evidence>
<organism evidence="4 5">
    <name type="scientific">Vibrio porteresiae DSM 19223</name>
    <dbReference type="NCBI Taxonomy" id="1123496"/>
    <lineage>
        <taxon>Bacteria</taxon>
        <taxon>Pseudomonadati</taxon>
        <taxon>Pseudomonadota</taxon>
        <taxon>Gammaproteobacteria</taxon>
        <taxon>Vibrionales</taxon>
        <taxon>Vibrionaceae</taxon>
        <taxon>Vibrio</taxon>
    </lineage>
</organism>
<dbReference type="SUPFAM" id="SSF81901">
    <property type="entry name" value="HCP-like"/>
    <property type="match status" value="1"/>
</dbReference>
<feature type="compositionally biased region" description="Basic and acidic residues" evidence="1">
    <location>
        <begin position="123"/>
        <end position="136"/>
    </location>
</feature>
<feature type="signal peptide" evidence="2">
    <location>
        <begin position="1"/>
        <end position="24"/>
    </location>
</feature>
<dbReference type="Gene3D" id="3.40.50.1820">
    <property type="entry name" value="alpha/beta hydrolase"/>
    <property type="match status" value="1"/>
</dbReference>
<dbReference type="Gene3D" id="2.60.40.2180">
    <property type="match status" value="1"/>
</dbReference>
<dbReference type="RefSeq" id="WP_261897479.1">
    <property type="nucleotide sequence ID" value="NZ_AP024896.1"/>
</dbReference>
<dbReference type="PANTHER" id="PTHR11102:SF160">
    <property type="entry name" value="ERAD-ASSOCIATED E3 UBIQUITIN-PROTEIN LIGASE COMPONENT HRD3"/>
    <property type="match status" value="1"/>
</dbReference>
<dbReference type="Proteomes" id="UP001304071">
    <property type="component" value="Chromosome 2"/>
</dbReference>
<dbReference type="SMART" id="SM00671">
    <property type="entry name" value="SEL1"/>
    <property type="match status" value="5"/>
</dbReference>